<evidence type="ECO:0000313" key="1">
    <source>
        <dbReference type="EMBL" id="ESA16518.1"/>
    </source>
</evidence>
<protein>
    <submittedName>
        <fullName evidence="1">Uncharacterized protein</fullName>
    </submittedName>
</protein>
<proteinExistence type="predicted"/>
<dbReference type="HOGENOM" id="CLU_2689049_0_0_1"/>
<reference evidence="1" key="1">
    <citation type="submission" date="2013-07" db="EMBL/GenBank/DDBJ databases">
        <title>The genome of an arbuscular mycorrhizal fungus provides insights into the evolution of the oldest plant symbiosis.</title>
        <authorList>
            <consortium name="DOE Joint Genome Institute"/>
            <person name="Tisserant E."/>
            <person name="Malbreil M."/>
            <person name="Kuo A."/>
            <person name="Kohler A."/>
            <person name="Symeonidi A."/>
            <person name="Balestrini R."/>
            <person name="Charron P."/>
            <person name="Duensing N."/>
            <person name="Frei-dit-Frey N."/>
            <person name="Gianinazzi-Pearson V."/>
            <person name="Gilbert B."/>
            <person name="Handa Y."/>
            <person name="Hijri M."/>
            <person name="Kaul R."/>
            <person name="Kawaguchi M."/>
            <person name="Krajinski F."/>
            <person name="Lammers P."/>
            <person name="Lapierre D."/>
            <person name="Masclaux F.G."/>
            <person name="Murat C."/>
            <person name="Morin E."/>
            <person name="Ndikumana S."/>
            <person name="Pagni M."/>
            <person name="Petitpierre D."/>
            <person name="Requena N."/>
            <person name="Rosikiewicz P."/>
            <person name="Riley R."/>
            <person name="Saito K."/>
            <person name="San Clemente H."/>
            <person name="Shapiro H."/>
            <person name="van Tuinen D."/>
            <person name="Becard G."/>
            <person name="Bonfante P."/>
            <person name="Paszkowski U."/>
            <person name="Shachar-Hill Y."/>
            <person name="Young J.P."/>
            <person name="Sanders I.R."/>
            <person name="Henrissat B."/>
            <person name="Rensing S.A."/>
            <person name="Grigoriev I.V."/>
            <person name="Corradi N."/>
            <person name="Roux C."/>
            <person name="Martin F."/>
        </authorList>
    </citation>
    <scope>NUCLEOTIDE SEQUENCE</scope>
    <source>
        <strain evidence="1">DAOM 197198</strain>
    </source>
</reference>
<accession>U9UDA5</accession>
<dbReference type="EMBL" id="KI280999">
    <property type="protein sequence ID" value="ESA16518.1"/>
    <property type="molecule type" value="Genomic_DNA"/>
</dbReference>
<name>U9UDA5_RHIID</name>
<sequence length="74" mass="8550">MKKFKINSKKSLIHAVKNETDVDVDLTVRPRFIPPRPLRIHLVVCEADVDEVDKEVVREPYSKKIILFASDYVG</sequence>
<gene>
    <name evidence="1" type="ORF">GLOINDRAFT_22746</name>
</gene>
<organism evidence="1">
    <name type="scientific">Rhizophagus irregularis (strain DAOM 181602 / DAOM 197198 / MUCL 43194)</name>
    <name type="common">Arbuscular mycorrhizal fungus</name>
    <name type="synonym">Glomus intraradices</name>
    <dbReference type="NCBI Taxonomy" id="747089"/>
    <lineage>
        <taxon>Eukaryota</taxon>
        <taxon>Fungi</taxon>
        <taxon>Fungi incertae sedis</taxon>
        <taxon>Mucoromycota</taxon>
        <taxon>Glomeromycotina</taxon>
        <taxon>Glomeromycetes</taxon>
        <taxon>Glomerales</taxon>
        <taxon>Glomeraceae</taxon>
        <taxon>Rhizophagus</taxon>
    </lineage>
</organism>
<dbReference type="AlphaFoldDB" id="U9UDA5"/>